<evidence type="ECO:0000259" key="9">
    <source>
        <dbReference type="Pfam" id="PF00892"/>
    </source>
</evidence>
<keyword evidence="5 8" id="KW-0812">Transmembrane</keyword>
<feature type="transmembrane region" description="Helical" evidence="8">
    <location>
        <begin position="108"/>
        <end position="125"/>
    </location>
</feature>
<keyword evidence="7 8" id="KW-0472">Membrane</keyword>
<comment type="caution">
    <text evidence="10">The sequence shown here is derived from an EMBL/GenBank/DDBJ whole genome shotgun (WGS) entry which is preliminary data.</text>
</comment>
<sequence length="303" mass="32720">MSIPSPSGDSPRGLMLAVATYVMWGFLPLFMKQLAHVPPSEVIAHRVLWSLPIALAVLLWQGRWADVGEAMRRPRLLVMAALTAALISINWMIYVWAVGNNHALDAALGYYINPLFSIFLGAFLLNERLSRVQMIAIALAALAVVVLTVQLGRLPLVALGLMLTWGIYALCKKSLPLGPTQGFTLEVLILTPFALAFVIWLGVSGQSHFASGSIADTILLIGCGPVTAVPLICYAMAAKQLRLSTIGILQYIAPTMIFVTAVLIFAEPFGMAQMIAFPMIWAGVVLYCLSLLQASSARRRAAG</sequence>
<feature type="transmembrane region" description="Helical" evidence="8">
    <location>
        <begin position="43"/>
        <end position="64"/>
    </location>
</feature>
<evidence type="ECO:0000256" key="5">
    <source>
        <dbReference type="ARBA" id="ARBA00022692"/>
    </source>
</evidence>
<feature type="transmembrane region" description="Helical" evidence="8">
    <location>
        <begin position="248"/>
        <end position="266"/>
    </location>
</feature>
<dbReference type="Proteomes" id="UP000293520">
    <property type="component" value="Unassembled WGS sequence"/>
</dbReference>
<evidence type="ECO:0000256" key="3">
    <source>
        <dbReference type="ARBA" id="ARBA00022448"/>
    </source>
</evidence>
<evidence type="ECO:0000313" key="11">
    <source>
        <dbReference type="Proteomes" id="UP000293520"/>
    </source>
</evidence>
<feature type="transmembrane region" description="Helical" evidence="8">
    <location>
        <begin position="209"/>
        <end position="236"/>
    </location>
</feature>
<organism evidence="10 11">
    <name type="scientific">Paracoccus subflavus</name>
    <dbReference type="NCBI Taxonomy" id="2528244"/>
    <lineage>
        <taxon>Bacteria</taxon>
        <taxon>Pseudomonadati</taxon>
        <taxon>Pseudomonadota</taxon>
        <taxon>Alphaproteobacteria</taxon>
        <taxon>Rhodobacterales</taxon>
        <taxon>Paracoccaceae</taxon>
        <taxon>Paracoccus</taxon>
    </lineage>
</organism>
<dbReference type="NCBIfam" id="TIGR00688">
    <property type="entry name" value="rarD"/>
    <property type="match status" value="1"/>
</dbReference>
<feature type="transmembrane region" description="Helical" evidence="8">
    <location>
        <begin position="183"/>
        <end position="203"/>
    </location>
</feature>
<dbReference type="PANTHER" id="PTHR22911">
    <property type="entry name" value="ACYL-MALONYL CONDENSING ENZYME-RELATED"/>
    <property type="match status" value="1"/>
</dbReference>
<evidence type="ECO:0000256" key="7">
    <source>
        <dbReference type="ARBA" id="ARBA00023136"/>
    </source>
</evidence>
<evidence type="ECO:0000256" key="2">
    <source>
        <dbReference type="ARBA" id="ARBA00007362"/>
    </source>
</evidence>
<evidence type="ECO:0000256" key="8">
    <source>
        <dbReference type="SAM" id="Phobius"/>
    </source>
</evidence>
<keyword evidence="3" id="KW-0813">Transport</keyword>
<feature type="transmembrane region" description="Helical" evidence="8">
    <location>
        <begin position="272"/>
        <end position="292"/>
    </location>
</feature>
<feature type="domain" description="EamA" evidence="9">
    <location>
        <begin position="156"/>
        <end position="286"/>
    </location>
</feature>
<dbReference type="AlphaFoldDB" id="A0A4V2JC70"/>
<feature type="transmembrane region" description="Helical" evidence="8">
    <location>
        <begin position="155"/>
        <end position="171"/>
    </location>
</feature>
<proteinExistence type="inferred from homology"/>
<dbReference type="InterPro" id="IPR000620">
    <property type="entry name" value="EamA_dom"/>
</dbReference>
<dbReference type="RefSeq" id="WP_130991082.1">
    <property type="nucleotide sequence ID" value="NZ_SISK01000006.1"/>
</dbReference>
<dbReference type="OrthoDB" id="369870at2"/>
<dbReference type="Pfam" id="PF00892">
    <property type="entry name" value="EamA"/>
    <property type="match status" value="2"/>
</dbReference>
<gene>
    <name evidence="10" type="primary">rarD</name>
    <name evidence="10" type="ORF">EYE42_09460</name>
</gene>
<keyword evidence="6 8" id="KW-1133">Transmembrane helix</keyword>
<dbReference type="InterPro" id="IPR037185">
    <property type="entry name" value="EmrE-like"/>
</dbReference>
<feature type="transmembrane region" description="Helical" evidence="8">
    <location>
        <begin position="132"/>
        <end position="149"/>
    </location>
</feature>
<comment type="subcellular location">
    <subcellularLocation>
        <location evidence="1">Cell membrane</location>
        <topology evidence="1">Multi-pass membrane protein</topology>
    </subcellularLocation>
</comment>
<feature type="transmembrane region" description="Helical" evidence="8">
    <location>
        <begin position="76"/>
        <end position="96"/>
    </location>
</feature>
<accession>A0A4V2JC70</accession>
<evidence type="ECO:0000256" key="6">
    <source>
        <dbReference type="ARBA" id="ARBA00022989"/>
    </source>
</evidence>
<keyword evidence="11" id="KW-1185">Reference proteome</keyword>
<comment type="similarity">
    <text evidence="2">Belongs to the EamA transporter family.</text>
</comment>
<dbReference type="SUPFAM" id="SSF103481">
    <property type="entry name" value="Multidrug resistance efflux transporter EmrE"/>
    <property type="match status" value="2"/>
</dbReference>
<evidence type="ECO:0000256" key="1">
    <source>
        <dbReference type="ARBA" id="ARBA00004651"/>
    </source>
</evidence>
<name>A0A4V2JC70_9RHOB</name>
<feature type="transmembrane region" description="Helical" evidence="8">
    <location>
        <begin position="12"/>
        <end position="31"/>
    </location>
</feature>
<evidence type="ECO:0000256" key="4">
    <source>
        <dbReference type="ARBA" id="ARBA00022475"/>
    </source>
</evidence>
<dbReference type="EMBL" id="SISK01000006">
    <property type="protein sequence ID" value="TBN39880.1"/>
    <property type="molecule type" value="Genomic_DNA"/>
</dbReference>
<dbReference type="PANTHER" id="PTHR22911:SF137">
    <property type="entry name" value="SOLUTE CARRIER FAMILY 35 MEMBER G2-RELATED"/>
    <property type="match status" value="1"/>
</dbReference>
<dbReference type="GO" id="GO:0005886">
    <property type="term" value="C:plasma membrane"/>
    <property type="evidence" value="ECO:0007669"/>
    <property type="project" value="UniProtKB-SubCell"/>
</dbReference>
<evidence type="ECO:0000313" key="10">
    <source>
        <dbReference type="EMBL" id="TBN39880.1"/>
    </source>
</evidence>
<protein>
    <submittedName>
        <fullName evidence="10">EamA family transporter RarD</fullName>
    </submittedName>
</protein>
<keyword evidence="4" id="KW-1003">Cell membrane</keyword>
<feature type="domain" description="EamA" evidence="9">
    <location>
        <begin position="12"/>
        <end position="148"/>
    </location>
</feature>
<dbReference type="InterPro" id="IPR004626">
    <property type="entry name" value="RarD"/>
</dbReference>
<reference evidence="10 11" key="1">
    <citation type="submission" date="2019-02" db="EMBL/GenBank/DDBJ databases">
        <title>Paracoccus subflavus sp. nov., isolated from marine sediment of the Pacific Ocean.</title>
        <authorList>
            <person name="Zhang G."/>
        </authorList>
    </citation>
    <scope>NUCLEOTIDE SEQUENCE [LARGE SCALE GENOMIC DNA]</scope>
    <source>
        <strain evidence="10 11">GY0581</strain>
    </source>
</reference>